<dbReference type="Pfam" id="PF05449">
    <property type="entry name" value="Phage_holin_3_7"/>
    <property type="match status" value="1"/>
</dbReference>
<comment type="caution">
    <text evidence="2">The sequence shown here is derived from an EMBL/GenBank/DDBJ whole genome shotgun (WGS) entry which is preliminary data.</text>
</comment>
<reference evidence="2 3" key="2">
    <citation type="submission" date="2018-01" db="EMBL/GenBank/DDBJ databases">
        <title>Genomic study of Klebsiella pneumoniae.</title>
        <authorList>
            <person name="Yang Y."/>
            <person name="Bicalho R."/>
        </authorList>
    </citation>
    <scope>NUCLEOTIDE SEQUENCE [LARGE SCALE GENOMIC DNA]</scope>
    <source>
        <strain evidence="2 3">A10</strain>
    </source>
</reference>
<dbReference type="Proteomes" id="UP000234667">
    <property type="component" value="Unassembled WGS sequence"/>
</dbReference>
<name>A0A2J5P8K7_9ENTR</name>
<reference evidence="2 3" key="1">
    <citation type="submission" date="2017-11" db="EMBL/GenBank/DDBJ databases">
        <authorList>
            <person name="Han C.G."/>
        </authorList>
    </citation>
    <scope>NUCLEOTIDE SEQUENCE [LARGE SCALE GENOMIC DNA]</scope>
    <source>
        <strain evidence="2 3">A10</strain>
    </source>
</reference>
<organism evidence="2 3">
    <name type="scientific">Klebsiella michiganensis</name>
    <dbReference type="NCBI Taxonomy" id="1134687"/>
    <lineage>
        <taxon>Bacteria</taxon>
        <taxon>Pseudomonadati</taxon>
        <taxon>Pseudomonadota</taxon>
        <taxon>Gammaproteobacteria</taxon>
        <taxon>Enterobacterales</taxon>
        <taxon>Enterobacteriaceae</taxon>
        <taxon>Klebsiella/Raoultella group</taxon>
        <taxon>Klebsiella</taxon>
    </lineage>
</organism>
<accession>A0A2J5P8K7</accession>
<keyword evidence="1" id="KW-0812">Transmembrane</keyword>
<evidence type="ECO:0000256" key="1">
    <source>
        <dbReference type="SAM" id="Phobius"/>
    </source>
</evidence>
<feature type="non-terminal residue" evidence="2">
    <location>
        <position position="46"/>
    </location>
</feature>
<keyword evidence="1" id="KW-1133">Transmembrane helix</keyword>
<dbReference type="EMBL" id="PIDR01001508">
    <property type="protein sequence ID" value="PLO62329.1"/>
    <property type="molecule type" value="Genomic_DNA"/>
</dbReference>
<sequence>MVTSDPSAIINAVICAVIVVALMFYRRDGSRHRPMISLMAYFTVLV</sequence>
<proteinExistence type="predicted"/>
<protein>
    <submittedName>
        <fullName evidence="2">Phage holin family protein</fullName>
    </submittedName>
</protein>
<keyword evidence="1" id="KW-0472">Membrane</keyword>
<evidence type="ECO:0000313" key="3">
    <source>
        <dbReference type="Proteomes" id="UP000234667"/>
    </source>
</evidence>
<dbReference type="AlphaFoldDB" id="A0A2J5P8K7"/>
<feature type="transmembrane region" description="Helical" evidence="1">
    <location>
        <begin position="6"/>
        <end position="25"/>
    </location>
</feature>
<dbReference type="InterPro" id="IPR008473">
    <property type="entry name" value="Phage_holin_3_7"/>
</dbReference>
<evidence type="ECO:0000313" key="2">
    <source>
        <dbReference type="EMBL" id="PLO62329.1"/>
    </source>
</evidence>
<gene>
    <name evidence="2" type="ORF">CWN49_30890</name>
</gene>